<accession>A0A7J6F079</accession>
<feature type="transmembrane region" description="Helical" evidence="1">
    <location>
        <begin position="51"/>
        <end position="70"/>
    </location>
</feature>
<organism evidence="2 3">
    <name type="scientific">Cannabis sativa</name>
    <name type="common">Hemp</name>
    <name type="synonym">Marijuana</name>
    <dbReference type="NCBI Taxonomy" id="3483"/>
    <lineage>
        <taxon>Eukaryota</taxon>
        <taxon>Viridiplantae</taxon>
        <taxon>Streptophyta</taxon>
        <taxon>Embryophyta</taxon>
        <taxon>Tracheophyta</taxon>
        <taxon>Spermatophyta</taxon>
        <taxon>Magnoliopsida</taxon>
        <taxon>eudicotyledons</taxon>
        <taxon>Gunneridae</taxon>
        <taxon>Pentapetalae</taxon>
        <taxon>rosids</taxon>
        <taxon>fabids</taxon>
        <taxon>Rosales</taxon>
        <taxon>Cannabaceae</taxon>
        <taxon>Cannabis</taxon>
    </lineage>
</organism>
<name>A0A7J6F079_CANSA</name>
<keyword evidence="3" id="KW-1185">Reference proteome</keyword>
<evidence type="ECO:0000256" key="1">
    <source>
        <dbReference type="SAM" id="Phobius"/>
    </source>
</evidence>
<dbReference type="AlphaFoldDB" id="A0A7J6F079"/>
<dbReference type="PANTHER" id="PTHR36987:SF1">
    <property type="entry name" value="NADH DEHYDROGENASE [UBIQUINONE] 1 BETA SUBCOMPLEX SUBUNIT 2"/>
    <property type="match status" value="1"/>
</dbReference>
<protein>
    <submittedName>
        <fullName evidence="2">Uncharacterized protein</fullName>
    </submittedName>
</protein>
<keyword evidence="1" id="KW-1133">Transmembrane helix</keyword>
<dbReference type="Proteomes" id="UP000583929">
    <property type="component" value="Unassembled WGS sequence"/>
</dbReference>
<dbReference type="InterPro" id="IPR044980">
    <property type="entry name" value="NDUFB2_plant/fungi"/>
</dbReference>
<proteinExistence type="predicted"/>
<keyword evidence="1" id="KW-0812">Transmembrane</keyword>
<dbReference type="GO" id="GO:0005743">
    <property type="term" value="C:mitochondrial inner membrane"/>
    <property type="evidence" value="ECO:0007669"/>
    <property type="project" value="InterPro"/>
</dbReference>
<keyword evidence="1" id="KW-0472">Membrane</keyword>
<evidence type="ECO:0000313" key="3">
    <source>
        <dbReference type="Proteomes" id="UP000583929"/>
    </source>
</evidence>
<gene>
    <name evidence="2" type="ORF">G4B88_015437</name>
</gene>
<comment type="caution">
    <text evidence="2">The sequence shown here is derived from an EMBL/GenBank/DDBJ whole genome shotgun (WGS) entry which is preliminary data.</text>
</comment>
<sequence length="76" mass="8477">MGGGHGEGTTYKGLTMYAPKRWHVITGKGMCAMMWFWVLYRAKQDGPISIVVYDILFFLCFGLVVSSSAVSDRHLS</sequence>
<reference evidence="2 3" key="1">
    <citation type="journal article" date="2020" name="bioRxiv">
        <title>Sequence and annotation of 42 cannabis genomes reveals extensive copy number variation in cannabinoid synthesis and pathogen resistance genes.</title>
        <authorList>
            <person name="Mckernan K.J."/>
            <person name="Helbert Y."/>
            <person name="Kane L.T."/>
            <person name="Ebling H."/>
            <person name="Zhang L."/>
            <person name="Liu B."/>
            <person name="Eaton Z."/>
            <person name="Mclaughlin S."/>
            <person name="Kingan S."/>
            <person name="Baybayan P."/>
            <person name="Concepcion G."/>
            <person name="Jordan M."/>
            <person name="Riva A."/>
            <person name="Barbazuk W."/>
            <person name="Harkins T."/>
        </authorList>
    </citation>
    <scope>NUCLEOTIDE SEQUENCE [LARGE SCALE GENOMIC DNA]</scope>
    <source>
        <strain evidence="3">cv. Jamaican Lion 4</strain>
        <tissue evidence="2">Leaf</tissue>
    </source>
</reference>
<dbReference type="PANTHER" id="PTHR36987">
    <property type="entry name" value="NADH DEHYDROGENASE [UBIQUINONE] 1 BETA SUBCOMPLEX SUBUNIT 2-LIKE"/>
    <property type="match status" value="1"/>
</dbReference>
<feature type="transmembrane region" description="Helical" evidence="1">
    <location>
        <begin position="22"/>
        <end position="39"/>
    </location>
</feature>
<dbReference type="EMBL" id="JAATIQ010000288">
    <property type="protein sequence ID" value="KAF4364072.1"/>
    <property type="molecule type" value="Genomic_DNA"/>
</dbReference>
<dbReference type="GO" id="GO:0045271">
    <property type="term" value="C:respiratory chain complex I"/>
    <property type="evidence" value="ECO:0007669"/>
    <property type="project" value="InterPro"/>
</dbReference>
<evidence type="ECO:0000313" key="2">
    <source>
        <dbReference type="EMBL" id="KAF4364072.1"/>
    </source>
</evidence>